<evidence type="ECO:0000256" key="4">
    <source>
        <dbReference type="PIRSR" id="PIRSR000097-1"/>
    </source>
</evidence>
<feature type="binding site" evidence="5">
    <location>
        <position position="140"/>
    </location>
    <ligand>
        <name>substrate</name>
    </ligand>
</feature>
<evidence type="ECO:0000259" key="8">
    <source>
        <dbReference type="Pfam" id="PF00248"/>
    </source>
</evidence>
<reference evidence="9" key="1">
    <citation type="submission" date="2023-06" db="EMBL/GenBank/DDBJ databases">
        <authorList>
            <consortium name="Lawrence Berkeley National Laboratory"/>
            <person name="Ahrendt S."/>
            <person name="Sahu N."/>
            <person name="Indic B."/>
            <person name="Wong-Bajracharya J."/>
            <person name="Merenyi Z."/>
            <person name="Ke H.-M."/>
            <person name="Monk M."/>
            <person name="Kocsube S."/>
            <person name="Drula E."/>
            <person name="Lipzen A."/>
            <person name="Balint B."/>
            <person name="Henrissat B."/>
            <person name="Andreopoulos B."/>
            <person name="Martin F.M."/>
            <person name="Harder C.B."/>
            <person name="Rigling D."/>
            <person name="Ford K.L."/>
            <person name="Foster G.D."/>
            <person name="Pangilinan J."/>
            <person name="Papanicolaou A."/>
            <person name="Barry K."/>
            <person name="LaButti K."/>
            <person name="Viragh M."/>
            <person name="Koriabine M."/>
            <person name="Yan M."/>
            <person name="Riley R."/>
            <person name="Champramary S."/>
            <person name="Plett K.L."/>
            <person name="Tsai I.J."/>
            <person name="Slot J."/>
            <person name="Sipos G."/>
            <person name="Plett J."/>
            <person name="Nagy L.G."/>
            <person name="Grigoriev I.V."/>
        </authorList>
    </citation>
    <scope>NUCLEOTIDE SEQUENCE</scope>
    <source>
        <strain evidence="9">FPL87.14</strain>
    </source>
</reference>
<accession>A0AA39JFJ1</accession>
<comment type="similarity">
    <text evidence="1">Belongs to the aldo/keto reductase family.</text>
</comment>
<dbReference type="AlphaFoldDB" id="A0AA39JFJ1"/>
<dbReference type="Pfam" id="PF00248">
    <property type="entry name" value="Aldo_ket_red"/>
    <property type="match status" value="1"/>
</dbReference>
<dbReference type="GO" id="GO:0016616">
    <property type="term" value="F:oxidoreductase activity, acting on the CH-OH group of donors, NAD or NADP as acceptor"/>
    <property type="evidence" value="ECO:0007669"/>
    <property type="project" value="UniProtKB-ARBA"/>
</dbReference>
<dbReference type="InterPro" id="IPR020471">
    <property type="entry name" value="AKR"/>
</dbReference>
<dbReference type="InterPro" id="IPR023210">
    <property type="entry name" value="NADP_OxRdtase_dom"/>
</dbReference>
<name>A0AA39JFJ1_9AGAR</name>
<evidence type="ECO:0000313" key="9">
    <source>
        <dbReference type="EMBL" id="KAK0441683.1"/>
    </source>
</evidence>
<comment type="caution">
    <text evidence="9">The sequence shown here is derived from an EMBL/GenBank/DDBJ whole genome shotgun (WGS) entry which is preliminary data.</text>
</comment>
<evidence type="ECO:0000256" key="6">
    <source>
        <dbReference type="PIRSR" id="PIRSR000097-3"/>
    </source>
</evidence>
<dbReference type="InterPro" id="IPR036812">
    <property type="entry name" value="NAD(P)_OxRdtase_dom_sf"/>
</dbReference>
<dbReference type="Gene3D" id="3.20.20.100">
    <property type="entry name" value="NADP-dependent oxidoreductase domain"/>
    <property type="match status" value="1"/>
</dbReference>
<feature type="active site" description="Proton donor" evidence="4">
    <location>
        <position position="55"/>
    </location>
</feature>
<evidence type="ECO:0000256" key="3">
    <source>
        <dbReference type="ARBA" id="ARBA00023002"/>
    </source>
</evidence>
<keyword evidence="3" id="KW-0560">Oxidoreductase</keyword>
<evidence type="ECO:0000256" key="7">
    <source>
        <dbReference type="SAM" id="MobiDB-lite"/>
    </source>
</evidence>
<gene>
    <name evidence="9" type="ORF">EV421DRAFT_1953784</name>
</gene>
<dbReference type="EMBL" id="JAUEPT010000029">
    <property type="protein sequence ID" value="KAK0441683.1"/>
    <property type="molecule type" value="Genomic_DNA"/>
</dbReference>
<keyword evidence="10" id="KW-1185">Reference proteome</keyword>
<feature type="region of interest" description="Disordered" evidence="7">
    <location>
        <begin position="93"/>
        <end position="113"/>
    </location>
</feature>
<evidence type="ECO:0000256" key="2">
    <source>
        <dbReference type="ARBA" id="ARBA00022857"/>
    </source>
</evidence>
<evidence type="ECO:0000256" key="5">
    <source>
        <dbReference type="PIRSR" id="PIRSR000097-2"/>
    </source>
</evidence>
<dbReference type="PANTHER" id="PTHR43827">
    <property type="entry name" value="2,5-DIKETO-D-GLUCONIC ACID REDUCTASE"/>
    <property type="match status" value="1"/>
</dbReference>
<dbReference type="SUPFAM" id="SSF51430">
    <property type="entry name" value="NAD(P)-linked oxidoreductase"/>
    <property type="match status" value="1"/>
</dbReference>
<dbReference type="PIRSF" id="PIRSF000097">
    <property type="entry name" value="AKR"/>
    <property type="match status" value="1"/>
</dbReference>
<evidence type="ECO:0000313" key="10">
    <source>
        <dbReference type="Proteomes" id="UP001175226"/>
    </source>
</evidence>
<feature type="site" description="Lowers pKa of active site Tyr" evidence="6">
    <location>
        <position position="80"/>
    </location>
</feature>
<protein>
    <submittedName>
        <fullName evidence="9">NADP-dependent oxidoreductase domain-containing protein</fullName>
    </submittedName>
</protein>
<organism evidence="9 10">
    <name type="scientific">Armillaria borealis</name>
    <dbReference type="NCBI Taxonomy" id="47425"/>
    <lineage>
        <taxon>Eukaryota</taxon>
        <taxon>Fungi</taxon>
        <taxon>Dikarya</taxon>
        <taxon>Basidiomycota</taxon>
        <taxon>Agaricomycotina</taxon>
        <taxon>Agaricomycetes</taxon>
        <taxon>Agaricomycetidae</taxon>
        <taxon>Agaricales</taxon>
        <taxon>Marasmiineae</taxon>
        <taxon>Physalacriaceae</taxon>
        <taxon>Armillaria</taxon>
    </lineage>
</organism>
<sequence length="351" mass="38685">MSQPNRPGSIPLLDGAHIPWLGWGNGSGDARKTALESGSEVLRVGIRHIDTAQNYRNEANTGEVIAKSGVEKDDIWVTSKSRLSRSMLSSLTDTYTVSERPSPDSKNPKDGVPVPLAEVRASIDESLTKLGFIPDLFLIHSPYVAEDQDASLKKLWQIIEDLKDEGKLKSIGVSNFRPQDLKVILEGARHKPVVNQLEYHPYVLAHLEPVLVMQKEHGIVTEAYGPLTPAIRHPTGGPLQPILLRIAQRLNKDNVSLIKSSSAVDPGFVSAPFDPSAVLLLWVRAMGVVAVTASGNKDRIRRLAEISYLPDGLLNPEEVQEISDVGKSVHWRYYTEHMEKDFPLPQLPTGL</sequence>
<evidence type="ECO:0000256" key="1">
    <source>
        <dbReference type="ARBA" id="ARBA00007905"/>
    </source>
</evidence>
<keyword evidence="2" id="KW-0521">NADP</keyword>
<feature type="domain" description="NADP-dependent oxidoreductase" evidence="8">
    <location>
        <begin position="32"/>
        <end position="229"/>
    </location>
</feature>
<dbReference type="PANTHER" id="PTHR43827:SF3">
    <property type="entry name" value="NADP-DEPENDENT OXIDOREDUCTASE DOMAIN-CONTAINING PROTEIN"/>
    <property type="match status" value="1"/>
</dbReference>
<proteinExistence type="inferred from homology"/>
<dbReference type="Proteomes" id="UP001175226">
    <property type="component" value="Unassembled WGS sequence"/>
</dbReference>
<dbReference type="PRINTS" id="PR00069">
    <property type="entry name" value="ALDKETRDTASE"/>
</dbReference>